<dbReference type="Proteomes" id="UP000240653">
    <property type="component" value="Unassembled WGS sequence"/>
</dbReference>
<sequence length="163" mass="17734">MTISMSRDPIWMHVVAVFAFLIALSPNVALMAQGLDSKKAIDAIIGSQVQEEQAQAEVDADRIIAAIENSAATSSEVRKTSELEKVEIVYLPDVVKKGLPPKIDAKLKEHEKDVGNLRKDLEGNAMLYHAINSHAVLMRDVLAVEFNGQKSVIIYAAAAKPAK</sequence>
<evidence type="ECO:0000313" key="2">
    <source>
        <dbReference type="Proteomes" id="UP000240653"/>
    </source>
</evidence>
<proteinExistence type="predicted"/>
<evidence type="ECO:0000313" key="1">
    <source>
        <dbReference type="EMBL" id="PSJ62356.1"/>
    </source>
</evidence>
<gene>
    <name evidence="1" type="ORF">C7I85_08660</name>
</gene>
<dbReference type="OrthoDB" id="8099754at2"/>
<dbReference type="AlphaFoldDB" id="A0A2P7SIN2"/>
<comment type="caution">
    <text evidence="1">The sequence shown here is derived from an EMBL/GenBank/DDBJ whole genome shotgun (WGS) entry which is preliminary data.</text>
</comment>
<dbReference type="EMBL" id="PXYL01000003">
    <property type="protein sequence ID" value="PSJ62356.1"/>
    <property type="molecule type" value="Genomic_DNA"/>
</dbReference>
<keyword evidence="2" id="KW-1185">Reference proteome</keyword>
<reference evidence="1 2" key="1">
    <citation type="submission" date="2018-03" db="EMBL/GenBank/DDBJ databases">
        <title>The draft genome of Mesorhizobium soli JCM 19897.</title>
        <authorList>
            <person name="Li L."/>
            <person name="Liu L."/>
            <person name="Liang L."/>
            <person name="Wang T."/>
            <person name="Zhang X."/>
        </authorList>
    </citation>
    <scope>NUCLEOTIDE SEQUENCE [LARGE SCALE GENOMIC DNA]</scope>
    <source>
        <strain evidence="1 2">JCM 19897</strain>
    </source>
</reference>
<name>A0A2P7SIN2_9HYPH</name>
<organism evidence="1 2">
    <name type="scientific">Pseudaminobacter soli</name>
    <name type="common">ex Li et al. 2025</name>
    <dbReference type="NCBI Taxonomy" id="1295366"/>
    <lineage>
        <taxon>Bacteria</taxon>
        <taxon>Pseudomonadati</taxon>
        <taxon>Pseudomonadota</taxon>
        <taxon>Alphaproteobacteria</taxon>
        <taxon>Hyphomicrobiales</taxon>
        <taxon>Phyllobacteriaceae</taxon>
        <taxon>Pseudaminobacter</taxon>
    </lineage>
</organism>
<accession>A0A2P7SIN2</accession>
<protein>
    <submittedName>
        <fullName evidence="1">Uncharacterized protein</fullName>
    </submittedName>
</protein>
<dbReference type="RefSeq" id="WP_106723539.1">
    <property type="nucleotide sequence ID" value="NZ_PXYL01000003.1"/>
</dbReference>